<dbReference type="PANTHER" id="PTHR40412:SF1">
    <property type="entry name" value="SF-ASSEMBLIN"/>
    <property type="match status" value="1"/>
</dbReference>
<dbReference type="SUPFAM" id="SSF54928">
    <property type="entry name" value="RNA-binding domain, RBD"/>
    <property type="match status" value="1"/>
</dbReference>
<keyword evidence="3" id="KW-0963">Cytoplasm</keyword>
<evidence type="ECO:0000256" key="3">
    <source>
        <dbReference type="ARBA" id="ARBA00022490"/>
    </source>
</evidence>
<evidence type="ECO:0000313" key="9">
    <source>
        <dbReference type="EMBL" id="ANQ09272.1"/>
    </source>
</evidence>
<organism evidence="9 10">
    <name type="scientific">Plasmodium coatneyi</name>
    <dbReference type="NCBI Taxonomy" id="208452"/>
    <lineage>
        <taxon>Eukaryota</taxon>
        <taxon>Sar</taxon>
        <taxon>Alveolata</taxon>
        <taxon>Apicomplexa</taxon>
        <taxon>Aconoidasida</taxon>
        <taxon>Haemosporida</taxon>
        <taxon>Plasmodiidae</taxon>
        <taxon>Plasmodium</taxon>
    </lineage>
</organism>
<keyword evidence="6" id="KW-0206">Cytoskeleton</keyword>
<evidence type="ECO:0000256" key="4">
    <source>
        <dbReference type="ARBA" id="ARBA00022701"/>
    </source>
</evidence>
<dbReference type="Proteomes" id="UP000092716">
    <property type="component" value="Chromosome 11"/>
</dbReference>
<dbReference type="VEuPathDB" id="PlasmoDB:PCOAH_00036890"/>
<dbReference type="SMART" id="SM00360">
    <property type="entry name" value="RRM"/>
    <property type="match status" value="1"/>
</dbReference>
<dbReference type="OrthoDB" id="372799at2759"/>
<reference evidence="10" key="1">
    <citation type="submission" date="2016-06" db="EMBL/GenBank/DDBJ databases">
        <title>First high quality genome sequence of Plasmodium coatneyi using continuous long reads from single molecule, real-time sequencing.</title>
        <authorList>
            <person name="Chien J.-T."/>
            <person name="Pakala S.B."/>
            <person name="Geraldo J.A."/>
            <person name="Lapp S.A."/>
            <person name="Barnwell J.W."/>
            <person name="Kissinger J.C."/>
            <person name="Galinski M.R."/>
            <person name="Humphrey J.C."/>
        </authorList>
    </citation>
    <scope>NUCLEOTIDE SEQUENCE [LARGE SCALE GENOMIC DNA]</scope>
    <source>
        <strain evidence="10">Hackeri</strain>
    </source>
</reference>
<evidence type="ECO:0000256" key="2">
    <source>
        <dbReference type="ARBA" id="ARBA00005678"/>
    </source>
</evidence>
<dbReference type="KEGG" id="pcot:PCOAH_00036890"/>
<evidence type="ECO:0000313" key="10">
    <source>
        <dbReference type="Proteomes" id="UP000092716"/>
    </source>
</evidence>
<comment type="subcellular location">
    <subcellularLocation>
        <location evidence="1">Cytoplasm</location>
        <location evidence="1">Cytoskeleton</location>
    </subcellularLocation>
</comment>
<dbReference type="EMBL" id="CP016249">
    <property type="protein sequence ID" value="ANQ09272.1"/>
    <property type="molecule type" value="Genomic_DNA"/>
</dbReference>
<keyword evidence="7" id="KW-0694">RNA-binding</keyword>
<dbReference type="InterPro" id="IPR008374">
    <property type="entry name" value="SF_assemblin/giardin_b"/>
</dbReference>
<sequence>MEGNRRYNMQDNYNMSMNGGYEAGANYFEGAGGMHNGLYYNSYEDDRGGNFSMGRGGGGGNAYMGNKGGGMMRGGGGLHGGRTVHSENPPPNALYSRNFNMNSSPSYNTGGYNTGGYNTGVYNTESYNTGGYHPNYNDYSGMNYQMVSNSASASYPGNMMNMPPSSSAYPSEEYVLDRKAAKILYIHNVTSRLAEENFIYSLCSVYGNVESVSYMKGKNFFIVKFESSDGAFSAYKYLPTHFKSIHLELRNESRKISYFNEKANSNKYISPNISEKKFLSLSLEKREQIMNIKQKELLRKCKEKLNQYINMFNNKSITEETKEKLKCLIDHLKTRIESLNNQCAGHLLGGDSSSVTSFNQYDQGPSGNVTQGDLTGGILNRNNNPSGGNFTSGGELAGVTSMTGVTGATGAIGTTDPMNTSSTTIKINSMSTIKNNEQLSNYIAQNNSIFLNKHISYFTLFSFGERYAIIKYNNENIARNVFKNCKMYNINVEFVQDDADGQGGT</sequence>
<dbReference type="PANTHER" id="PTHR40412">
    <property type="entry name" value="SF-ASSEMBLIN"/>
    <property type="match status" value="1"/>
</dbReference>
<dbReference type="InterPro" id="IPR000504">
    <property type="entry name" value="RRM_dom"/>
</dbReference>
<dbReference type="PROSITE" id="PS50102">
    <property type="entry name" value="RRM"/>
    <property type="match status" value="1"/>
</dbReference>
<comment type="similarity">
    <text evidence="2">Belongs to the SF-assemblin family.</text>
</comment>
<evidence type="ECO:0000256" key="6">
    <source>
        <dbReference type="ARBA" id="ARBA00023212"/>
    </source>
</evidence>
<dbReference type="InterPro" id="IPR035979">
    <property type="entry name" value="RBD_domain_sf"/>
</dbReference>
<dbReference type="GO" id="GO:0003723">
    <property type="term" value="F:RNA binding"/>
    <property type="evidence" value="ECO:0007669"/>
    <property type="project" value="UniProtKB-UniRule"/>
</dbReference>
<proteinExistence type="inferred from homology"/>
<dbReference type="AlphaFoldDB" id="A0A1B1E2K7"/>
<keyword evidence="4" id="KW-0493">Microtubule</keyword>
<protein>
    <recommendedName>
        <fullName evidence="8">RRM domain-containing protein</fullName>
    </recommendedName>
</protein>
<evidence type="ECO:0000256" key="1">
    <source>
        <dbReference type="ARBA" id="ARBA00004245"/>
    </source>
</evidence>
<gene>
    <name evidence="9" type="ORF">PCOAH_00036890</name>
</gene>
<dbReference type="GO" id="GO:0005874">
    <property type="term" value="C:microtubule"/>
    <property type="evidence" value="ECO:0007669"/>
    <property type="project" value="UniProtKB-KW"/>
</dbReference>
<accession>A0A1B1E2K7</accession>
<name>A0A1B1E2K7_9APIC</name>
<keyword evidence="10" id="KW-1185">Reference proteome</keyword>
<feature type="domain" description="RRM" evidence="8">
    <location>
        <begin position="182"/>
        <end position="261"/>
    </location>
</feature>
<dbReference type="GO" id="GO:0005200">
    <property type="term" value="F:structural constituent of cytoskeleton"/>
    <property type="evidence" value="ECO:0007669"/>
    <property type="project" value="InterPro"/>
</dbReference>
<evidence type="ECO:0000256" key="5">
    <source>
        <dbReference type="ARBA" id="ARBA00023054"/>
    </source>
</evidence>
<dbReference type="RefSeq" id="XP_019915967.1">
    <property type="nucleotide sequence ID" value="XM_020060480.1"/>
</dbReference>
<dbReference type="GeneID" id="30910420"/>
<dbReference type="CDD" id="cd00590">
    <property type="entry name" value="RRM_SF"/>
    <property type="match status" value="1"/>
</dbReference>
<evidence type="ECO:0000259" key="8">
    <source>
        <dbReference type="PROSITE" id="PS50102"/>
    </source>
</evidence>
<dbReference type="Gene3D" id="3.30.70.330">
    <property type="match status" value="1"/>
</dbReference>
<evidence type="ECO:0000256" key="7">
    <source>
        <dbReference type="PROSITE-ProRule" id="PRU00176"/>
    </source>
</evidence>
<keyword evidence="5" id="KW-0175">Coiled coil</keyword>
<dbReference type="InterPro" id="IPR012677">
    <property type="entry name" value="Nucleotide-bd_a/b_plait_sf"/>
</dbReference>